<evidence type="ECO:0000259" key="1">
    <source>
        <dbReference type="Pfam" id="PF13966"/>
    </source>
</evidence>
<gene>
    <name evidence="2" type="ORF">A2U01_0011614</name>
</gene>
<dbReference type="Proteomes" id="UP000265520">
    <property type="component" value="Unassembled WGS sequence"/>
</dbReference>
<protein>
    <submittedName>
        <fullName evidence="2">Retrotransposon unclassified-like protein</fullName>
    </submittedName>
</protein>
<dbReference type="InterPro" id="IPR026960">
    <property type="entry name" value="RVT-Znf"/>
</dbReference>
<evidence type="ECO:0000313" key="2">
    <source>
        <dbReference type="EMBL" id="MCH90692.1"/>
    </source>
</evidence>
<dbReference type="EMBL" id="LXQA010018871">
    <property type="protein sequence ID" value="MCH90692.1"/>
    <property type="molecule type" value="Genomic_DNA"/>
</dbReference>
<reference evidence="2 3" key="1">
    <citation type="journal article" date="2018" name="Front. Plant Sci.">
        <title>Red Clover (Trifolium pratense) and Zigzag Clover (T. medium) - A Picture of Genomic Similarities and Differences.</title>
        <authorList>
            <person name="Dluhosova J."/>
            <person name="Istvanek J."/>
            <person name="Nedelnik J."/>
            <person name="Repkova J."/>
        </authorList>
    </citation>
    <scope>NUCLEOTIDE SEQUENCE [LARGE SCALE GENOMIC DNA]</scope>
    <source>
        <strain evidence="3">cv. 10/8</strain>
        <tissue evidence="2">Leaf</tissue>
    </source>
</reference>
<evidence type="ECO:0000313" key="3">
    <source>
        <dbReference type="Proteomes" id="UP000265520"/>
    </source>
</evidence>
<dbReference type="AlphaFoldDB" id="A0A392MTS8"/>
<comment type="caution">
    <text evidence="2">The sequence shown here is derived from an EMBL/GenBank/DDBJ whole genome shotgun (WGS) entry which is preliminary data.</text>
</comment>
<sequence length="143" mass="16656">MLSQPSLSWNDTLIHLTSFPFESELIKHLPLLQEPIEDQPMWPHTKEGTYTVKTGYNTLKRRQENTNSSTTNPDPHNIISKRIWIISTIPRHKVMLWRIINKAIPVRSVLGKRGFQCTILCPRCLQKEETIDHVLMECEKAIN</sequence>
<name>A0A392MTS8_9FABA</name>
<accession>A0A392MTS8</accession>
<feature type="domain" description="Reverse transcriptase zinc-binding" evidence="1">
    <location>
        <begin position="50"/>
        <end position="141"/>
    </location>
</feature>
<dbReference type="Pfam" id="PF13966">
    <property type="entry name" value="zf-RVT"/>
    <property type="match status" value="1"/>
</dbReference>
<keyword evidence="3" id="KW-1185">Reference proteome</keyword>
<proteinExistence type="predicted"/>
<organism evidence="2 3">
    <name type="scientific">Trifolium medium</name>
    <dbReference type="NCBI Taxonomy" id="97028"/>
    <lineage>
        <taxon>Eukaryota</taxon>
        <taxon>Viridiplantae</taxon>
        <taxon>Streptophyta</taxon>
        <taxon>Embryophyta</taxon>
        <taxon>Tracheophyta</taxon>
        <taxon>Spermatophyta</taxon>
        <taxon>Magnoliopsida</taxon>
        <taxon>eudicotyledons</taxon>
        <taxon>Gunneridae</taxon>
        <taxon>Pentapetalae</taxon>
        <taxon>rosids</taxon>
        <taxon>fabids</taxon>
        <taxon>Fabales</taxon>
        <taxon>Fabaceae</taxon>
        <taxon>Papilionoideae</taxon>
        <taxon>50 kb inversion clade</taxon>
        <taxon>NPAAA clade</taxon>
        <taxon>Hologalegina</taxon>
        <taxon>IRL clade</taxon>
        <taxon>Trifolieae</taxon>
        <taxon>Trifolium</taxon>
    </lineage>
</organism>